<gene>
    <name evidence="6" type="ORF">F0562_009716</name>
</gene>
<proteinExistence type="inferred from homology"/>
<evidence type="ECO:0000313" key="6">
    <source>
        <dbReference type="EMBL" id="KAA8523293.1"/>
    </source>
</evidence>
<dbReference type="PANTHER" id="PTHR46058:SF3">
    <property type="entry name" value="PROTEIN BREVIS RADIX-LIKE 4"/>
    <property type="match status" value="1"/>
</dbReference>
<name>A0A5J4ZWR2_9ASTE</name>
<evidence type="ECO:0000256" key="4">
    <source>
        <dbReference type="SAM" id="MobiDB-lite"/>
    </source>
</evidence>
<evidence type="ECO:0000313" key="7">
    <source>
        <dbReference type="Proteomes" id="UP000325577"/>
    </source>
</evidence>
<feature type="compositionally biased region" description="Basic and acidic residues" evidence="4">
    <location>
        <begin position="208"/>
        <end position="218"/>
    </location>
</feature>
<protein>
    <recommendedName>
        <fullName evidence="5">BRX domain-containing protein</fullName>
    </recommendedName>
</protein>
<dbReference type="InterPro" id="IPR027988">
    <property type="entry name" value="BRX_N"/>
</dbReference>
<reference evidence="6 7" key="1">
    <citation type="submission" date="2019-09" db="EMBL/GenBank/DDBJ databases">
        <title>A chromosome-level genome assembly of the Chinese tupelo Nyssa sinensis.</title>
        <authorList>
            <person name="Yang X."/>
            <person name="Kang M."/>
            <person name="Yang Y."/>
            <person name="Xiong H."/>
            <person name="Wang M."/>
            <person name="Zhang Z."/>
            <person name="Wang Z."/>
            <person name="Wu H."/>
            <person name="Ma T."/>
            <person name="Liu J."/>
            <person name="Xi Z."/>
        </authorList>
    </citation>
    <scope>NUCLEOTIDE SEQUENCE [LARGE SCALE GENOMIC DNA]</scope>
    <source>
        <strain evidence="6">J267</strain>
        <tissue evidence="6">Leaf</tissue>
    </source>
</reference>
<dbReference type="Proteomes" id="UP000325577">
    <property type="component" value="Linkage Group LG4"/>
</dbReference>
<evidence type="ECO:0000256" key="1">
    <source>
        <dbReference type="ARBA" id="ARBA00004123"/>
    </source>
</evidence>
<dbReference type="EMBL" id="CM018047">
    <property type="protein sequence ID" value="KAA8523293.1"/>
    <property type="molecule type" value="Genomic_DNA"/>
</dbReference>
<sequence>MLTCVARPKQPNDQSLHQPEEVDPNVTKQSIKSLTSQIKDMALKASGVYRNCNSCTGPSTQHRHKFYTDSVSASASERFRWSYRRTGSSNSSSTMLKPWGKEMEARLKGISSGEGTPASASGRRAEPIVFVEENEPKEWVAQVEPGVLITFLSLPRGGNDLKRIRFSREMFNKWQAQRWWAENYDKVMELYNVQRLNRQAFPLPIPPRSEDESSKIESAEDSPITPPLSRECLPRTLYRPMGYSSSDSLEHHPMQSRYNCDSCGLTSTPKLSSIIGAKTETSSVDASIRTSSSRDADRSGELSISNASDLETEWVEQDEPGVYITIRALPGGTRELRRVRFRLVVKFFFLFLFFKLLSGISETPSSGHTSCDLGGAVLHVW</sequence>
<dbReference type="PROSITE" id="PS51514">
    <property type="entry name" value="BRX"/>
    <property type="match status" value="2"/>
</dbReference>
<comment type="subcellular location">
    <subcellularLocation>
        <location evidence="1">Nucleus</location>
    </subcellularLocation>
</comment>
<accession>A0A5J4ZWR2</accession>
<dbReference type="InterPro" id="IPR013591">
    <property type="entry name" value="Brevis_radix_dom"/>
</dbReference>
<dbReference type="OrthoDB" id="10250282at2759"/>
<keyword evidence="7" id="KW-1185">Reference proteome</keyword>
<comment type="similarity">
    <text evidence="2">Belongs to the BRX family.</text>
</comment>
<dbReference type="AlphaFoldDB" id="A0A5J4ZWR2"/>
<evidence type="ECO:0000256" key="3">
    <source>
        <dbReference type="ARBA" id="ARBA00023242"/>
    </source>
</evidence>
<evidence type="ECO:0000256" key="2">
    <source>
        <dbReference type="ARBA" id="ARBA00009057"/>
    </source>
</evidence>
<feature type="domain" description="BRX" evidence="5">
    <location>
        <begin position="137"/>
        <end position="192"/>
    </location>
</feature>
<dbReference type="PANTHER" id="PTHR46058">
    <property type="entry name" value="PROTEIN BREVIS RADIX-LIKE 1"/>
    <property type="match status" value="1"/>
</dbReference>
<feature type="region of interest" description="Disordered" evidence="4">
    <location>
        <begin position="203"/>
        <end position="231"/>
    </location>
</feature>
<feature type="domain" description="BRX" evidence="5">
    <location>
        <begin position="312"/>
        <end position="381"/>
    </location>
</feature>
<feature type="region of interest" description="Disordered" evidence="4">
    <location>
        <begin position="1"/>
        <end position="26"/>
    </location>
</feature>
<dbReference type="InterPro" id="IPR044532">
    <property type="entry name" value="BRX-like"/>
</dbReference>
<organism evidence="6 7">
    <name type="scientific">Nyssa sinensis</name>
    <dbReference type="NCBI Taxonomy" id="561372"/>
    <lineage>
        <taxon>Eukaryota</taxon>
        <taxon>Viridiplantae</taxon>
        <taxon>Streptophyta</taxon>
        <taxon>Embryophyta</taxon>
        <taxon>Tracheophyta</taxon>
        <taxon>Spermatophyta</taxon>
        <taxon>Magnoliopsida</taxon>
        <taxon>eudicotyledons</taxon>
        <taxon>Gunneridae</taxon>
        <taxon>Pentapetalae</taxon>
        <taxon>asterids</taxon>
        <taxon>Cornales</taxon>
        <taxon>Nyssaceae</taxon>
        <taxon>Nyssa</taxon>
    </lineage>
</organism>
<dbReference type="GO" id="GO:0005634">
    <property type="term" value="C:nucleus"/>
    <property type="evidence" value="ECO:0007669"/>
    <property type="project" value="UniProtKB-SubCell"/>
</dbReference>
<dbReference type="Pfam" id="PF13713">
    <property type="entry name" value="BRX_N"/>
    <property type="match status" value="1"/>
</dbReference>
<keyword evidence="3" id="KW-0539">Nucleus</keyword>
<dbReference type="Pfam" id="PF08381">
    <property type="entry name" value="BRX"/>
    <property type="match status" value="2"/>
</dbReference>
<evidence type="ECO:0000259" key="5">
    <source>
        <dbReference type="PROSITE" id="PS51514"/>
    </source>
</evidence>